<keyword evidence="1" id="KW-0560">Oxidoreductase</keyword>
<dbReference type="AlphaFoldDB" id="A0A6J4S225"/>
<reference evidence="1" key="1">
    <citation type="submission" date="2020-02" db="EMBL/GenBank/DDBJ databases">
        <authorList>
            <person name="Meier V. D."/>
        </authorList>
    </citation>
    <scope>NUCLEOTIDE SEQUENCE</scope>
    <source>
        <strain evidence="1">AVDCRST_MAG53</strain>
    </source>
</reference>
<accession>A0A6J4S225</accession>
<dbReference type="EMBL" id="CADCVR010000035">
    <property type="protein sequence ID" value="CAA9486989.1"/>
    <property type="molecule type" value="Genomic_DNA"/>
</dbReference>
<dbReference type="EC" id="1.1.1.1" evidence="1"/>
<dbReference type="GO" id="GO:0004022">
    <property type="term" value="F:alcohol dehydrogenase (NAD+) activity"/>
    <property type="evidence" value="ECO:0007669"/>
    <property type="project" value="UniProtKB-EC"/>
</dbReference>
<name>A0A6J4S225_9ACTN</name>
<protein>
    <submittedName>
        <fullName evidence="1">Alcohol dehydrogenase</fullName>
        <ecNumber evidence="1">1.1.1.1</ecNumber>
    </submittedName>
</protein>
<sequence>MQGHASGTSQDSEDTLLFSALTGVRPTIETMPLAGAQAAYDKMMSGYARFRMLLTMG</sequence>
<gene>
    <name evidence="1" type="ORF">AVDCRST_MAG53-1068</name>
</gene>
<organism evidence="1">
    <name type="scientific">uncultured Solirubrobacteraceae bacterium</name>
    <dbReference type="NCBI Taxonomy" id="1162706"/>
    <lineage>
        <taxon>Bacteria</taxon>
        <taxon>Bacillati</taxon>
        <taxon>Actinomycetota</taxon>
        <taxon>Thermoleophilia</taxon>
        <taxon>Solirubrobacterales</taxon>
        <taxon>Solirubrobacteraceae</taxon>
        <taxon>environmental samples</taxon>
    </lineage>
</organism>
<dbReference type="Gene3D" id="3.40.50.720">
    <property type="entry name" value="NAD(P)-binding Rossmann-like Domain"/>
    <property type="match status" value="1"/>
</dbReference>
<evidence type="ECO:0000313" key="1">
    <source>
        <dbReference type="EMBL" id="CAA9486989.1"/>
    </source>
</evidence>
<proteinExistence type="predicted"/>
<dbReference type="Gene3D" id="3.90.180.10">
    <property type="entry name" value="Medium-chain alcohol dehydrogenases, catalytic domain"/>
    <property type="match status" value="1"/>
</dbReference>